<accession>A0ABV3BQW4</accession>
<dbReference type="EMBL" id="JBEYXV010000011">
    <property type="protein sequence ID" value="MEU6823414.1"/>
    <property type="molecule type" value="Genomic_DNA"/>
</dbReference>
<proteinExistence type="predicted"/>
<reference evidence="2 3" key="1">
    <citation type="submission" date="2024-06" db="EMBL/GenBank/DDBJ databases">
        <title>The Natural Products Discovery Center: Release of the First 8490 Sequenced Strains for Exploring Actinobacteria Biosynthetic Diversity.</title>
        <authorList>
            <person name="Kalkreuter E."/>
            <person name="Kautsar S.A."/>
            <person name="Yang D."/>
            <person name="Bader C.D."/>
            <person name="Teijaro C.N."/>
            <person name="Fluegel L."/>
            <person name="Davis C.M."/>
            <person name="Simpson J.R."/>
            <person name="Lauterbach L."/>
            <person name="Steele A.D."/>
            <person name="Gui C."/>
            <person name="Meng S."/>
            <person name="Li G."/>
            <person name="Viehrig K."/>
            <person name="Ye F."/>
            <person name="Su P."/>
            <person name="Kiefer A.F."/>
            <person name="Nichols A."/>
            <person name="Cepeda A.J."/>
            <person name="Yan W."/>
            <person name="Fan B."/>
            <person name="Jiang Y."/>
            <person name="Adhikari A."/>
            <person name="Zheng C.-J."/>
            <person name="Schuster L."/>
            <person name="Cowan T.M."/>
            <person name="Smanski M.J."/>
            <person name="Chevrette M.G."/>
            <person name="De Carvalho L.P.S."/>
            <person name="Shen B."/>
        </authorList>
    </citation>
    <scope>NUCLEOTIDE SEQUENCE [LARGE SCALE GENOMIC DNA]</scope>
    <source>
        <strain evidence="2 3">NPDC046838</strain>
    </source>
</reference>
<name>A0ABV3BQW4_9ACTN</name>
<comment type="caution">
    <text evidence="2">The sequence shown here is derived from an EMBL/GenBank/DDBJ whole genome shotgun (WGS) entry which is preliminary data.</text>
</comment>
<gene>
    <name evidence="2" type="ORF">ABZ921_22495</name>
</gene>
<feature type="signal peptide" evidence="1">
    <location>
        <begin position="1"/>
        <end position="25"/>
    </location>
</feature>
<evidence type="ECO:0000256" key="1">
    <source>
        <dbReference type="SAM" id="SignalP"/>
    </source>
</evidence>
<evidence type="ECO:0000313" key="3">
    <source>
        <dbReference type="Proteomes" id="UP001551176"/>
    </source>
</evidence>
<organism evidence="2 3">
    <name type="scientific">Streptomyces atriruber</name>
    <dbReference type="NCBI Taxonomy" id="545121"/>
    <lineage>
        <taxon>Bacteria</taxon>
        <taxon>Bacillati</taxon>
        <taxon>Actinomycetota</taxon>
        <taxon>Actinomycetes</taxon>
        <taxon>Kitasatosporales</taxon>
        <taxon>Streptomycetaceae</taxon>
        <taxon>Streptomyces</taxon>
    </lineage>
</organism>
<evidence type="ECO:0008006" key="4">
    <source>
        <dbReference type="Google" id="ProtNLM"/>
    </source>
</evidence>
<sequence length="312" mass="31951">MFLRTTTTVLTAAALLSAGGLTASAAPTADGGWQQVGDDITSGISGLALTDGGQARGAAHALVVRDNKKPGENRVARLTYRAGAGADRPAAVEPLTWTGTSEPIDLEAIEAVPGASGEYMALASRGLAYHLKVTGTEAQVLDTSPLPAIADGDDYESFALTARHGKLAAVWADRGAGKKRPATVRAAAFSFNKYGEADFGPVTTARFRAPYPTGDVRHASDISVTAAGRIMISSASDAGDDGPFSSAVLDAGKLSVSRTGKVRLGIDKSPDVLRKFKGHKIEAVECVPGTRTALLGTDDENGGGAVRSAGLC</sequence>
<dbReference type="Proteomes" id="UP001551176">
    <property type="component" value="Unassembled WGS sequence"/>
</dbReference>
<keyword evidence="1" id="KW-0732">Signal</keyword>
<feature type="chain" id="PRO_5045178639" description="Esterase-like activity of phytase family protein" evidence="1">
    <location>
        <begin position="26"/>
        <end position="312"/>
    </location>
</feature>
<dbReference type="RefSeq" id="WP_359351873.1">
    <property type="nucleotide sequence ID" value="NZ_JBEYXV010000011.1"/>
</dbReference>
<evidence type="ECO:0000313" key="2">
    <source>
        <dbReference type="EMBL" id="MEU6823414.1"/>
    </source>
</evidence>
<keyword evidence="3" id="KW-1185">Reference proteome</keyword>
<protein>
    <recommendedName>
        <fullName evidence="4">Esterase-like activity of phytase family protein</fullName>
    </recommendedName>
</protein>